<protein>
    <submittedName>
        <fullName evidence="1">Uncharacterized protein</fullName>
    </submittedName>
</protein>
<organism evidence="1 2">
    <name type="scientific">Papaver somniferum</name>
    <name type="common">Opium poppy</name>
    <dbReference type="NCBI Taxonomy" id="3469"/>
    <lineage>
        <taxon>Eukaryota</taxon>
        <taxon>Viridiplantae</taxon>
        <taxon>Streptophyta</taxon>
        <taxon>Embryophyta</taxon>
        <taxon>Tracheophyta</taxon>
        <taxon>Spermatophyta</taxon>
        <taxon>Magnoliopsida</taxon>
        <taxon>Ranunculales</taxon>
        <taxon>Papaveraceae</taxon>
        <taxon>Papaveroideae</taxon>
        <taxon>Papaver</taxon>
    </lineage>
</organism>
<sequence length="104" mass="11787">MSKEEKKFTEDDDYLVVAGNIENIIRALGLHKERAETIQCFSSDSLADVWTHLIRWCLQVPLAGGNGYMLLMHMQYSAQESGSIWNVGETSRPEYNQILVKIPG</sequence>
<dbReference type="AlphaFoldDB" id="A0A4Y7IFI0"/>
<dbReference type="EMBL" id="CM010715">
    <property type="protein sequence ID" value="RZC46806.1"/>
    <property type="molecule type" value="Genomic_DNA"/>
</dbReference>
<proteinExistence type="predicted"/>
<accession>A0A4Y7IFI0</accession>
<evidence type="ECO:0000313" key="2">
    <source>
        <dbReference type="Proteomes" id="UP000316621"/>
    </source>
</evidence>
<reference evidence="1 2" key="1">
    <citation type="journal article" date="2018" name="Science">
        <title>The opium poppy genome and morphinan production.</title>
        <authorList>
            <person name="Guo L."/>
            <person name="Winzer T."/>
            <person name="Yang X."/>
            <person name="Li Y."/>
            <person name="Ning Z."/>
            <person name="He Z."/>
            <person name="Teodor R."/>
            <person name="Lu Y."/>
            <person name="Bowser T.A."/>
            <person name="Graham I.A."/>
            <person name="Ye K."/>
        </authorList>
    </citation>
    <scope>NUCLEOTIDE SEQUENCE [LARGE SCALE GENOMIC DNA]</scope>
    <source>
        <strain evidence="2">cv. HN1</strain>
        <tissue evidence="1">Leaves</tissue>
    </source>
</reference>
<dbReference type="Proteomes" id="UP000316621">
    <property type="component" value="Chromosome 1"/>
</dbReference>
<gene>
    <name evidence="1" type="ORF">C5167_039759</name>
</gene>
<evidence type="ECO:0000313" key="1">
    <source>
        <dbReference type="EMBL" id="RZC46806.1"/>
    </source>
</evidence>
<keyword evidence="2" id="KW-1185">Reference proteome</keyword>
<dbReference type="Gramene" id="RZC46806">
    <property type="protein sequence ID" value="RZC46806"/>
    <property type="gene ID" value="C5167_039759"/>
</dbReference>
<name>A0A4Y7IFI0_PAPSO</name>